<sequence>MLGLRRCWSTAASPAGRAGWRRESHGCGPSGHAVSGLPWRGGRGREFRSAGRRGRVRGRGHDRRERFGRPARPSVRRSTQRRDRGAAPSRRSPGGFLAAPDAQLAQRSIRDTGSALRTRLSATSLPPAQGEFACERCGGVPHSRPAPRATRLLAWSVRPFRSAARGRCKKVGGRPRSGVRYPQNGSALENSRRVDRARSDLSRGLGTRWAGRRVESRRRRSENSSPRLRRNPGRTDLLGLLRRLQRWDEAAELPARHVRTSRSPSGGTRDLPCHGRQGHLVAILRRLPRHRPLNLGLR</sequence>
<dbReference type="EMBL" id="CP016076">
    <property type="protein sequence ID" value="APU16726.1"/>
    <property type="molecule type" value="Genomic_DNA"/>
</dbReference>
<feature type="region of interest" description="Disordered" evidence="1">
    <location>
        <begin position="166"/>
        <end position="200"/>
    </location>
</feature>
<gene>
    <name evidence="2" type="ORF">UA74_23540</name>
</gene>
<feature type="region of interest" description="Disordered" evidence="1">
    <location>
        <begin position="212"/>
        <end position="234"/>
    </location>
</feature>
<evidence type="ECO:0000313" key="3">
    <source>
        <dbReference type="Proteomes" id="UP000185511"/>
    </source>
</evidence>
<feature type="region of interest" description="Disordered" evidence="1">
    <location>
        <begin position="1"/>
        <end position="100"/>
    </location>
</feature>
<evidence type="ECO:0000256" key="1">
    <source>
        <dbReference type="SAM" id="MobiDB-lite"/>
    </source>
</evidence>
<feature type="compositionally biased region" description="Basic and acidic residues" evidence="1">
    <location>
        <begin position="190"/>
        <end position="200"/>
    </location>
</feature>
<organism evidence="2 3">
    <name type="scientific">Actinoalloteichus fjordicus</name>
    <dbReference type="NCBI Taxonomy" id="1612552"/>
    <lineage>
        <taxon>Bacteria</taxon>
        <taxon>Bacillati</taxon>
        <taxon>Actinomycetota</taxon>
        <taxon>Actinomycetes</taxon>
        <taxon>Pseudonocardiales</taxon>
        <taxon>Pseudonocardiaceae</taxon>
        <taxon>Actinoalloteichus</taxon>
    </lineage>
</organism>
<feature type="region of interest" description="Disordered" evidence="1">
    <location>
        <begin position="255"/>
        <end position="274"/>
    </location>
</feature>
<dbReference type="AlphaFoldDB" id="A0AAC9LFH1"/>
<keyword evidence="3" id="KW-1185">Reference proteome</keyword>
<protein>
    <submittedName>
        <fullName evidence="2">Uncharacterized protein</fullName>
    </submittedName>
</protein>
<dbReference type="Proteomes" id="UP000185511">
    <property type="component" value="Chromosome"/>
</dbReference>
<reference evidence="3" key="1">
    <citation type="submission" date="2016-06" db="EMBL/GenBank/DDBJ databases">
        <title>Complete genome sequence of Actinoalloteichus fjordicus DSM 46855 (=ADI127-17), type strain of the new species Actinoalloteichus fjordicus.</title>
        <authorList>
            <person name="Ruckert C."/>
            <person name="Nouioui I."/>
            <person name="Willmese J."/>
            <person name="van Wezel G."/>
            <person name="Klenk H.-P."/>
            <person name="Kalinowski J."/>
            <person name="Zotchev S.B."/>
        </authorList>
    </citation>
    <scope>NUCLEOTIDE SEQUENCE [LARGE SCALE GENOMIC DNA]</scope>
    <source>
        <strain evidence="3">ADI127-7</strain>
    </source>
</reference>
<dbReference type="KEGG" id="acad:UA74_23540"/>
<accession>A0AAC9LFH1</accession>
<proteinExistence type="predicted"/>
<evidence type="ECO:0000313" key="2">
    <source>
        <dbReference type="EMBL" id="APU16726.1"/>
    </source>
</evidence>
<name>A0AAC9LFH1_9PSEU</name>
<feature type="compositionally biased region" description="Basic residues" evidence="1">
    <location>
        <begin position="50"/>
        <end position="61"/>
    </location>
</feature>